<organism evidence="2 3">
    <name type="scientific">Lactobacillus psittaci DSM 15354</name>
    <dbReference type="NCBI Taxonomy" id="1122152"/>
    <lineage>
        <taxon>Bacteria</taxon>
        <taxon>Bacillati</taxon>
        <taxon>Bacillota</taxon>
        <taxon>Bacilli</taxon>
        <taxon>Lactobacillales</taxon>
        <taxon>Lactobacillaceae</taxon>
        <taxon>Lactobacillus</taxon>
    </lineage>
</organism>
<dbReference type="SUPFAM" id="SSF54403">
    <property type="entry name" value="Cystatin/monellin"/>
    <property type="match status" value="2"/>
</dbReference>
<keyword evidence="1" id="KW-1133">Transmembrane helix</keyword>
<keyword evidence="1" id="KW-0472">Membrane</keyword>
<dbReference type="PATRIC" id="fig|1122152.4.peg.546"/>
<gene>
    <name evidence="2" type="ORF">FC23_GL000538</name>
</gene>
<reference evidence="2 3" key="1">
    <citation type="journal article" date="2015" name="Genome Announc.">
        <title>Expanding the biotechnology potential of lactobacilli through comparative genomics of 213 strains and associated genera.</title>
        <authorList>
            <person name="Sun Z."/>
            <person name="Harris H.M."/>
            <person name="McCann A."/>
            <person name="Guo C."/>
            <person name="Argimon S."/>
            <person name="Zhang W."/>
            <person name="Yang X."/>
            <person name="Jeffery I.B."/>
            <person name="Cooney J.C."/>
            <person name="Kagawa T.F."/>
            <person name="Liu W."/>
            <person name="Song Y."/>
            <person name="Salvetti E."/>
            <person name="Wrobel A."/>
            <person name="Rasinkangas P."/>
            <person name="Parkhill J."/>
            <person name="Rea M.C."/>
            <person name="O'Sullivan O."/>
            <person name="Ritari J."/>
            <person name="Douillard F.P."/>
            <person name="Paul Ross R."/>
            <person name="Yang R."/>
            <person name="Briner A.E."/>
            <person name="Felis G.E."/>
            <person name="de Vos W.M."/>
            <person name="Barrangou R."/>
            <person name="Klaenhammer T.R."/>
            <person name="Caufield P.W."/>
            <person name="Cui Y."/>
            <person name="Zhang H."/>
            <person name="O'Toole P.W."/>
        </authorList>
    </citation>
    <scope>NUCLEOTIDE SEQUENCE [LARGE SCALE GENOMIC DNA]</scope>
    <source>
        <strain evidence="2 3">DSM 15354</strain>
    </source>
</reference>
<evidence type="ECO:0000313" key="2">
    <source>
        <dbReference type="EMBL" id="KRL63629.1"/>
    </source>
</evidence>
<accession>A0A0R1S3E6</accession>
<evidence type="ECO:0008006" key="4">
    <source>
        <dbReference type="Google" id="ProtNLM"/>
    </source>
</evidence>
<dbReference type="STRING" id="1122152.GCA_000425905_00304"/>
<dbReference type="Proteomes" id="UP000051931">
    <property type="component" value="Unassembled WGS sequence"/>
</dbReference>
<protein>
    <recommendedName>
        <fullName evidence="4">DUF5590 domain-containing protein</fullName>
    </recommendedName>
</protein>
<keyword evidence="1" id="KW-0812">Transmembrane</keyword>
<comment type="caution">
    <text evidence="2">The sequence shown here is derived from an EMBL/GenBank/DDBJ whole genome shotgun (WGS) entry which is preliminary data.</text>
</comment>
<name>A0A0R1S3E6_9LACO</name>
<dbReference type="AlphaFoldDB" id="A0A0R1S3E6"/>
<proteinExistence type="predicted"/>
<dbReference type="Gene3D" id="3.10.450.40">
    <property type="match status" value="2"/>
</dbReference>
<sequence length="163" mass="18672">MYVRRSYYKWIIGAVITIGIVILGYYLVFGLAAHNISAGKEQVRQIALTKSNLKTVDTYYHLNRGVNSYAVAGNNQKGQRGYFIYLPNSKKAYYLLAKKGYSQSKILQHFSKLHPAQKINKVNLGWYKGEAVWEVTYIKSNGKYGYAIYSFNKGKELSYIDNL</sequence>
<evidence type="ECO:0000256" key="1">
    <source>
        <dbReference type="SAM" id="Phobius"/>
    </source>
</evidence>
<dbReference type="EMBL" id="AZFB01000002">
    <property type="protein sequence ID" value="KRL63629.1"/>
    <property type="molecule type" value="Genomic_DNA"/>
</dbReference>
<dbReference type="InterPro" id="IPR046350">
    <property type="entry name" value="Cystatin_sf"/>
</dbReference>
<evidence type="ECO:0000313" key="3">
    <source>
        <dbReference type="Proteomes" id="UP000051931"/>
    </source>
</evidence>
<dbReference type="eggNOG" id="COG5353">
    <property type="taxonomic scope" value="Bacteria"/>
</dbReference>
<keyword evidence="3" id="KW-1185">Reference proteome</keyword>
<feature type="transmembrane region" description="Helical" evidence="1">
    <location>
        <begin position="7"/>
        <end position="28"/>
    </location>
</feature>
<dbReference type="OrthoDB" id="2242521at2"/>
<dbReference type="RefSeq" id="WP_027825599.1">
    <property type="nucleotide sequence ID" value="NZ_AZFB01000002.1"/>
</dbReference>